<accession>A0ABS8PKE0</accession>
<reference evidence="1 2" key="1">
    <citation type="submission" date="2021-11" db="EMBL/GenBank/DDBJ databases">
        <title>Genomic of Niabella pedocola.</title>
        <authorList>
            <person name="Wu T."/>
        </authorList>
    </citation>
    <scope>NUCLEOTIDE SEQUENCE [LARGE SCALE GENOMIC DNA]</scope>
    <source>
        <strain evidence="1 2">JCM 31011</strain>
    </source>
</reference>
<proteinExistence type="predicted"/>
<comment type="caution">
    <text evidence="1">The sequence shown here is derived from an EMBL/GenBank/DDBJ whole genome shotgun (WGS) entry which is preliminary data.</text>
</comment>
<gene>
    <name evidence="1" type="ORF">LQ567_02285</name>
</gene>
<sequence length="90" mass="10253">MRPPAKPKDDGIFSPDFRHKFPVSFTGDAINQLTASEPAPFDIREWIWHVEVINGVQYCVVTDRLPHPETIIEPIPVPDPVEHTRTPWGV</sequence>
<organism evidence="1 2">
    <name type="scientific">Niabella pedocola</name>
    <dbReference type="NCBI Taxonomy" id="1752077"/>
    <lineage>
        <taxon>Bacteria</taxon>
        <taxon>Pseudomonadati</taxon>
        <taxon>Bacteroidota</taxon>
        <taxon>Chitinophagia</taxon>
        <taxon>Chitinophagales</taxon>
        <taxon>Chitinophagaceae</taxon>
        <taxon>Niabella</taxon>
    </lineage>
</organism>
<evidence type="ECO:0000313" key="1">
    <source>
        <dbReference type="EMBL" id="MCD2421572.1"/>
    </source>
</evidence>
<keyword evidence="2" id="KW-1185">Reference proteome</keyword>
<name>A0ABS8PKE0_9BACT</name>
<dbReference type="RefSeq" id="WP_231002477.1">
    <property type="nucleotide sequence ID" value="NZ_JAJNEC010000003.1"/>
</dbReference>
<dbReference type="Proteomes" id="UP001199816">
    <property type="component" value="Unassembled WGS sequence"/>
</dbReference>
<evidence type="ECO:0000313" key="2">
    <source>
        <dbReference type="Proteomes" id="UP001199816"/>
    </source>
</evidence>
<dbReference type="EMBL" id="JAJNEC010000003">
    <property type="protein sequence ID" value="MCD2421572.1"/>
    <property type="molecule type" value="Genomic_DNA"/>
</dbReference>
<protein>
    <submittedName>
        <fullName evidence="1">Uncharacterized protein</fullName>
    </submittedName>
</protein>